<evidence type="ECO:0000313" key="3">
    <source>
        <dbReference type="Proteomes" id="UP000296374"/>
    </source>
</evidence>
<dbReference type="RefSeq" id="WP_139615714.1">
    <property type="nucleotide sequence ID" value="NZ_CP040760.1"/>
</dbReference>
<dbReference type="InterPro" id="IPR036388">
    <property type="entry name" value="WH-like_DNA-bd_sf"/>
</dbReference>
<dbReference type="GO" id="GO:0003677">
    <property type="term" value="F:DNA binding"/>
    <property type="evidence" value="ECO:0007669"/>
    <property type="project" value="InterPro"/>
</dbReference>
<keyword evidence="2" id="KW-0614">Plasmid</keyword>
<dbReference type="Gene3D" id="1.10.10.10">
    <property type="entry name" value="Winged helix-like DNA-binding domain superfamily/Winged helix DNA-binding domain"/>
    <property type="match status" value="1"/>
</dbReference>
<dbReference type="EMBL" id="CP040760">
    <property type="protein sequence ID" value="QDA35900.1"/>
    <property type="molecule type" value="Genomic_DNA"/>
</dbReference>
<dbReference type="InterPro" id="IPR016032">
    <property type="entry name" value="Sig_transdc_resp-reg_C-effctor"/>
</dbReference>
<sequence length="376" mass="41195">MPSKTTAPDAVELIDHLYAALFGEAPWQNFVDRSCSLLPNGRTVLFYQDKTSGAGAMSLTAGLDAGMVKKFNDHYHSVNPWIDHAMIRPLGKVLQADEMLARADLRRTEFFQDYLRPQDIETGLGVTLHRQQGLHVFFSIVSADATEEQIASAKHCTTLLVPHLYRAFRVQGAGMKMVGGLQSTSEGVLQIDARLQVVAADARALLLLAETDALCVGPVGRLICKDANLLTCLQHQLSSEDPTAVQHVYVKRKEGALPLRICLYRPGNVGRTYLSGSHCFMRLEDPALSLPEGARRFCSIHGLTDAEAVIVSGIAAGHTLAQIAAVRKTSQETVRTQLKTIFWKTGCHRQADIIRQVAIIAQSNDTYLTASPIKPQ</sequence>
<name>A0A4Y5SQY2_9RHOB</name>
<dbReference type="KEGG" id="plia:E4191_17275"/>
<dbReference type="Proteomes" id="UP000296374">
    <property type="component" value="Plasmid unnamed6"/>
</dbReference>
<dbReference type="InterPro" id="IPR000792">
    <property type="entry name" value="Tscrpt_reg_LuxR_C"/>
</dbReference>
<protein>
    <recommendedName>
        <fullName evidence="1">HTH luxR-type domain-containing protein</fullName>
    </recommendedName>
</protein>
<dbReference type="SUPFAM" id="SSF46894">
    <property type="entry name" value="C-terminal effector domain of the bipartite response regulators"/>
    <property type="match status" value="1"/>
</dbReference>
<evidence type="ECO:0000313" key="2">
    <source>
        <dbReference type="EMBL" id="QDA35900.1"/>
    </source>
</evidence>
<feature type="domain" description="HTH luxR-type" evidence="1">
    <location>
        <begin position="300"/>
        <end position="357"/>
    </location>
</feature>
<proteinExistence type="predicted"/>
<organism evidence="2 3">
    <name type="scientific">Paracoccus liaowanqingii</name>
    <dbReference type="NCBI Taxonomy" id="2560053"/>
    <lineage>
        <taxon>Bacteria</taxon>
        <taxon>Pseudomonadati</taxon>
        <taxon>Pseudomonadota</taxon>
        <taxon>Alphaproteobacteria</taxon>
        <taxon>Rhodobacterales</taxon>
        <taxon>Paracoccaceae</taxon>
        <taxon>Paracoccus</taxon>
    </lineage>
</organism>
<dbReference type="SMART" id="SM00421">
    <property type="entry name" value="HTH_LUXR"/>
    <property type="match status" value="1"/>
</dbReference>
<dbReference type="AlphaFoldDB" id="A0A4Y5SQY2"/>
<dbReference type="GO" id="GO:0006355">
    <property type="term" value="P:regulation of DNA-templated transcription"/>
    <property type="evidence" value="ECO:0007669"/>
    <property type="project" value="InterPro"/>
</dbReference>
<reference evidence="3" key="1">
    <citation type="submission" date="2019-05" db="EMBL/GenBank/DDBJ databases">
        <title>Tamlana fucoidanivorans sp. nov., isolated from the surface of algae collected from Fujian province in China.</title>
        <authorList>
            <person name="Li J."/>
        </authorList>
    </citation>
    <scope>NUCLEOTIDE SEQUENCE [LARGE SCALE GENOMIC DNA]</scope>
    <source>
        <strain evidence="3">2251</strain>
        <plasmid evidence="3">unnamed6</plasmid>
    </source>
</reference>
<geneLocation type="plasmid" evidence="2 3">
    <name>unnamed6</name>
</geneLocation>
<evidence type="ECO:0000259" key="1">
    <source>
        <dbReference type="SMART" id="SM00421"/>
    </source>
</evidence>
<accession>A0A4Y5SQY2</accession>
<gene>
    <name evidence="2" type="ORF">E4191_17275</name>
</gene>